<dbReference type="Proteomes" id="UP000556026">
    <property type="component" value="Unassembled WGS sequence"/>
</dbReference>
<gene>
    <name evidence="9" type="primary">ybhG</name>
    <name evidence="9" type="ORF">GMST_25890</name>
</gene>
<dbReference type="Gene3D" id="1.10.287.470">
    <property type="entry name" value="Helix hairpin bin"/>
    <property type="match status" value="2"/>
</dbReference>
<keyword evidence="4" id="KW-0574">Periplasm</keyword>
<dbReference type="Gene3D" id="2.40.30.170">
    <property type="match status" value="1"/>
</dbReference>
<comment type="caution">
    <text evidence="9">The sequence shown here is derived from an EMBL/GenBank/DDBJ whole genome shotgun (WGS) entry which is preliminary data.</text>
</comment>
<comment type="subcellular location">
    <subcellularLocation>
        <location evidence="1">Periplasm</location>
    </subcellularLocation>
</comment>
<dbReference type="EMBL" id="BLXX01000007">
    <property type="protein sequence ID" value="GFO60264.1"/>
    <property type="molecule type" value="Genomic_DNA"/>
</dbReference>
<name>A0A6V8MJZ8_9BACT</name>
<keyword evidence="6" id="KW-0472">Membrane</keyword>
<sequence>MEVAVKKAVLVGVVIAVAIAAILYLRRGGSRGPEGVLRISGNIELTEVQVSFQVPGRVTQRLVDEGALVRQGDLVARLDAAELTQALEAARGEEAAAAAALAELKAGSRREELAQGEALLARAEAEAKRLATDYQRDKVLFGKEVIPKRELDAALAASDSAAAGVRERREALALLRKGPRREQIDQAQARLAAARARVASAQERLDWATLRAPIGGVVLSKSIEPGEQVAAGTPVVTLGDTSQCWLKGYIPENQLGRVKLGQAVRVTTDSHPGKVYPGQVSFISSEAEFTPKSVQTEKERVKLVYRIKVTLANPGLELKPGMPADAEIQVGGTR</sequence>
<dbReference type="InterPro" id="IPR050465">
    <property type="entry name" value="UPF0194_transport"/>
</dbReference>
<keyword evidence="5" id="KW-0175">Coiled coil</keyword>
<proteinExistence type="inferred from homology"/>
<dbReference type="InterPro" id="IPR059052">
    <property type="entry name" value="HH_YbhG-like"/>
</dbReference>
<dbReference type="PANTHER" id="PTHR32347:SF29">
    <property type="entry name" value="UPF0194 MEMBRANE PROTEIN YBHG"/>
    <property type="match status" value="1"/>
</dbReference>
<evidence type="ECO:0000256" key="5">
    <source>
        <dbReference type="ARBA" id="ARBA00023054"/>
    </source>
</evidence>
<comment type="similarity">
    <text evidence="2">Belongs to the UPF0194 family.</text>
</comment>
<evidence type="ECO:0000313" key="10">
    <source>
        <dbReference type="Proteomes" id="UP000556026"/>
    </source>
</evidence>
<dbReference type="InterPro" id="IPR058792">
    <property type="entry name" value="Beta-barrel_RND_2"/>
</dbReference>
<dbReference type="PANTHER" id="PTHR32347">
    <property type="entry name" value="EFFLUX SYSTEM COMPONENT YKNX-RELATED"/>
    <property type="match status" value="1"/>
</dbReference>
<accession>A0A6V8MJZ8</accession>
<dbReference type="GO" id="GO:0042597">
    <property type="term" value="C:periplasmic space"/>
    <property type="evidence" value="ECO:0007669"/>
    <property type="project" value="UniProtKB-SubCell"/>
</dbReference>
<protein>
    <submittedName>
        <fullName evidence="9">Hemolysin secretion protein D</fullName>
    </submittedName>
</protein>
<evidence type="ECO:0000256" key="1">
    <source>
        <dbReference type="ARBA" id="ARBA00004418"/>
    </source>
</evidence>
<feature type="transmembrane region" description="Helical" evidence="6">
    <location>
        <begin position="6"/>
        <end position="25"/>
    </location>
</feature>
<dbReference type="AlphaFoldDB" id="A0A6V8MJZ8"/>
<evidence type="ECO:0000256" key="2">
    <source>
        <dbReference type="ARBA" id="ARBA00010602"/>
    </source>
</evidence>
<dbReference type="SUPFAM" id="SSF111369">
    <property type="entry name" value="HlyD-like secretion proteins"/>
    <property type="match status" value="2"/>
</dbReference>
<feature type="domain" description="CusB-like beta-barrel" evidence="8">
    <location>
        <begin position="244"/>
        <end position="328"/>
    </location>
</feature>
<dbReference type="Pfam" id="PF25881">
    <property type="entry name" value="HH_YBHG"/>
    <property type="match status" value="1"/>
</dbReference>
<evidence type="ECO:0000256" key="6">
    <source>
        <dbReference type="SAM" id="Phobius"/>
    </source>
</evidence>
<keyword evidence="6" id="KW-1133">Transmembrane helix</keyword>
<evidence type="ECO:0000256" key="3">
    <source>
        <dbReference type="ARBA" id="ARBA00022729"/>
    </source>
</evidence>
<keyword evidence="10" id="KW-1185">Reference proteome</keyword>
<dbReference type="Gene3D" id="2.40.50.100">
    <property type="match status" value="2"/>
</dbReference>
<feature type="domain" description="YbhG-like alpha-helical hairpin" evidence="7">
    <location>
        <begin position="78"/>
        <end position="206"/>
    </location>
</feature>
<organism evidence="9 10">
    <name type="scientific">Geomonas silvestris</name>
    <dbReference type="NCBI Taxonomy" id="2740184"/>
    <lineage>
        <taxon>Bacteria</taxon>
        <taxon>Pseudomonadati</taxon>
        <taxon>Thermodesulfobacteriota</taxon>
        <taxon>Desulfuromonadia</taxon>
        <taxon>Geobacterales</taxon>
        <taxon>Geobacteraceae</taxon>
        <taxon>Geomonas</taxon>
    </lineage>
</organism>
<reference evidence="10" key="1">
    <citation type="submission" date="2020-06" db="EMBL/GenBank/DDBJ databases">
        <title>Draft genomic sequence of Geomonas sp. Red330.</title>
        <authorList>
            <person name="Itoh H."/>
            <person name="Zhenxing X."/>
            <person name="Ushijima N."/>
            <person name="Masuda Y."/>
            <person name="Shiratori Y."/>
            <person name="Senoo K."/>
        </authorList>
    </citation>
    <scope>NUCLEOTIDE SEQUENCE [LARGE SCALE GENOMIC DNA]</scope>
    <source>
        <strain evidence="10">Red330</strain>
    </source>
</reference>
<evidence type="ECO:0000259" key="7">
    <source>
        <dbReference type="Pfam" id="PF25881"/>
    </source>
</evidence>
<evidence type="ECO:0000256" key="4">
    <source>
        <dbReference type="ARBA" id="ARBA00022764"/>
    </source>
</evidence>
<evidence type="ECO:0000259" key="8">
    <source>
        <dbReference type="Pfam" id="PF25954"/>
    </source>
</evidence>
<keyword evidence="3" id="KW-0732">Signal</keyword>
<keyword evidence="6" id="KW-0812">Transmembrane</keyword>
<dbReference type="Pfam" id="PF25954">
    <property type="entry name" value="Beta-barrel_RND_2"/>
    <property type="match status" value="1"/>
</dbReference>
<evidence type="ECO:0000313" key="9">
    <source>
        <dbReference type="EMBL" id="GFO60264.1"/>
    </source>
</evidence>